<reference evidence="1 2" key="1">
    <citation type="submission" date="2024-03" db="EMBL/GenBank/DDBJ databases">
        <authorList>
            <person name="Gkanogiannis A."/>
            <person name="Becerra Lopez-Lavalle L."/>
        </authorList>
    </citation>
    <scope>NUCLEOTIDE SEQUENCE [LARGE SCALE GENOMIC DNA]</scope>
</reference>
<evidence type="ECO:0000313" key="2">
    <source>
        <dbReference type="Proteomes" id="UP001642487"/>
    </source>
</evidence>
<name>A0ABP0Z338_9ROSI</name>
<evidence type="ECO:0000313" key="1">
    <source>
        <dbReference type="EMBL" id="CAK9327193.1"/>
    </source>
</evidence>
<organism evidence="1 2">
    <name type="scientific">Citrullus colocynthis</name>
    <name type="common">colocynth</name>
    <dbReference type="NCBI Taxonomy" id="252529"/>
    <lineage>
        <taxon>Eukaryota</taxon>
        <taxon>Viridiplantae</taxon>
        <taxon>Streptophyta</taxon>
        <taxon>Embryophyta</taxon>
        <taxon>Tracheophyta</taxon>
        <taxon>Spermatophyta</taxon>
        <taxon>Magnoliopsida</taxon>
        <taxon>eudicotyledons</taxon>
        <taxon>Gunneridae</taxon>
        <taxon>Pentapetalae</taxon>
        <taxon>rosids</taxon>
        <taxon>fabids</taxon>
        <taxon>Cucurbitales</taxon>
        <taxon>Cucurbitaceae</taxon>
        <taxon>Benincaseae</taxon>
        <taxon>Citrullus</taxon>
    </lineage>
</organism>
<keyword evidence="2" id="KW-1185">Reference proteome</keyword>
<accession>A0ABP0Z338</accession>
<gene>
    <name evidence="1" type="ORF">CITCOLO1_LOCUS19564</name>
</gene>
<sequence length="75" mass="8560">MFKKLIGRQWNPPSKTGAPSVALRIRQRLVLEQETEARDSGTSAFFIKRSLKRLLVYEAELGLFHLCISVEGSKR</sequence>
<dbReference type="EMBL" id="OZ021742">
    <property type="protein sequence ID" value="CAK9327193.1"/>
    <property type="molecule type" value="Genomic_DNA"/>
</dbReference>
<proteinExistence type="predicted"/>
<protein>
    <submittedName>
        <fullName evidence="1">Uncharacterized protein</fullName>
    </submittedName>
</protein>
<dbReference type="Proteomes" id="UP001642487">
    <property type="component" value="Chromosome 8"/>
</dbReference>